<evidence type="ECO:0000313" key="2">
    <source>
        <dbReference type="Proteomes" id="UP000025227"/>
    </source>
</evidence>
<accession>A0A7I4YDU4</accession>
<keyword evidence="2" id="KW-1185">Reference proteome</keyword>
<evidence type="ECO:0000259" key="1">
    <source>
        <dbReference type="Pfam" id="PF00078"/>
    </source>
</evidence>
<dbReference type="PANTHER" id="PTHR47027">
    <property type="entry name" value="REVERSE TRANSCRIPTASE DOMAIN-CONTAINING PROTEIN"/>
    <property type="match status" value="1"/>
</dbReference>
<dbReference type="PANTHER" id="PTHR47027:SF29">
    <property type="entry name" value="C2H2-TYPE DOMAIN-CONTAINING PROTEIN"/>
    <property type="match status" value="1"/>
</dbReference>
<name>A0A7I4YDU4_HAECO</name>
<protein>
    <submittedName>
        <fullName evidence="3">Reverse transcriptase domain-containing protein</fullName>
    </submittedName>
</protein>
<dbReference type="WBParaSite" id="HCON_00079850-00001">
    <property type="protein sequence ID" value="HCON_00079850-00001"/>
    <property type="gene ID" value="HCON_00079850"/>
</dbReference>
<proteinExistence type="predicted"/>
<reference evidence="3" key="1">
    <citation type="submission" date="2020-12" db="UniProtKB">
        <authorList>
            <consortium name="WormBaseParasite"/>
        </authorList>
    </citation>
    <scope>IDENTIFICATION</scope>
    <source>
        <strain evidence="3">MHco3</strain>
    </source>
</reference>
<dbReference type="InterPro" id="IPR000477">
    <property type="entry name" value="RT_dom"/>
</dbReference>
<dbReference type="Pfam" id="PF00078">
    <property type="entry name" value="RVT_1"/>
    <property type="match status" value="1"/>
</dbReference>
<dbReference type="AlphaFoldDB" id="A0A7I4YDU4"/>
<evidence type="ECO:0000313" key="3">
    <source>
        <dbReference type="WBParaSite" id="HCON_00079850-00001"/>
    </source>
</evidence>
<dbReference type="Proteomes" id="UP000025227">
    <property type="component" value="Unplaced"/>
</dbReference>
<sequence length="267" mass="30116">MKNTIGSSNSSTSARKAETLQVAKRRLTSKTLELIRQRGIARVTGNHQQTSELAKLCREAIKEDLKERRAAVMDEASEAFAKLDELRQSQGQKHCGLYDNFTTRISPFYEEVVINVKRGVRQGDTIPPRLSAALENIMRHLEWEDLGVKVGGRYLHHLCFTGDIVLITPNIEQAERMLTEIDNACGKIGLKLNLTKTMFMKNGSVPDAPFTGLELRSCAEQLGKITKLSQWVPHELSAYDLSRRMVTCIAPSLSKEIPLSRLDEHWR</sequence>
<feature type="domain" description="Reverse transcriptase" evidence="1">
    <location>
        <begin position="112"/>
        <end position="201"/>
    </location>
</feature>
<dbReference type="OrthoDB" id="410104at2759"/>
<organism evidence="2 3">
    <name type="scientific">Haemonchus contortus</name>
    <name type="common">Barber pole worm</name>
    <dbReference type="NCBI Taxonomy" id="6289"/>
    <lineage>
        <taxon>Eukaryota</taxon>
        <taxon>Metazoa</taxon>
        <taxon>Ecdysozoa</taxon>
        <taxon>Nematoda</taxon>
        <taxon>Chromadorea</taxon>
        <taxon>Rhabditida</taxon>
        <taxon>Rhabditina</taxon>
        <taxon>Rhabditomorpha</taxon>
        <taxon>Strongyloidea</taxon>
        <taxon>Trichostrongylidae</taxon>
        <taxon>Haemonchus</taxon>
    </lineage>
</organism>